<evidence type="ECO:0000313" key="1">
    <source>
        <dbReference type="EMBL" id="CAD8826631.1"/>
    </source>
</evidence>
<reference evidence="1" key="1">
    <citation type="submission" date="2021-01" db="EMBL/GenBank/DDBJ databases">
        <authorList>
            <person name="Corre E."/>
            <person name="Pelletier E."/>
            <person name="Niang G."/>
            <person name="Scheremetjew M."/>
            <person name="Finn R."/>
            <person name="Kale V."/>
            <person name="Holt S."/>
            <person name="Cochrane G."/>
            <person name="Meng A."/>
            <person name="Brown T."/>
            <person name="Cohen L."/>
        </authorList>
    </citation>
    <scope>NUCLEOTIDE SEQUENCE</scope>
</reference>
<accession>A0A7S0ZMN7</accession>
<name>A0A7S0ZMN7_NOCSC</name>
<protein>
    <submittedName>
        <fullName evidence="1">Uncharacterized protein</fullName>
    </submittedName>
</protein>
<dbReference type="AlphaFoldDB" id="A0A7S0ZMN7"/>
<dbReference type="EMBL" id="HBFQ01001442">
    <property type="protein sequence ID" value="CAD8826631.1"/>
    <property type="molecule type" value="Transcribed_RNA"/>
</dbReference>
<gene>
    <name evidence="1" type="ORF">NSCI0253_LOCUS977</name>
</gene>
<dbReference type="SUPFAM" id="SSF51197">
    <property type="entry name" value="Clavaminate synthase-like"/>
    <property type="match status" value="1"/>
</dbReference>
<proteinExistence type="predicted"/>
<dbReference type="Gene3D" id="2.60.120.650">
    <property type="entry name" value="Cupin"/>
    <property type="match status" value="1"/>
</dbReference>
<organism evidence="1">
    <name type="scientific">Noctiluca scintillans</name>
    <name type="common">Sea sparkle</name>
    <name type="synonym">Red tide dinoflagellate</name>
    <dbReference type="NCBI Taxonomy" id="2966"/>
    <lineage>
        <taxon>Eukaryota</taxon>
        <taxon>Sar</taxon>
        <taxon>Alveolata</taxon>
        <taxon>Dinophyceae</taxon>
        <taxon>Noctilucales</taxon>
        <taxon>Noctilucaceae</taxon>
        <taxon>Noctiluca</taxon>
    </lineage>
</organism>
<sequence>MPRAEGKRNGSVAVPRLAAKDATWDSFSAAYSRHHAVLVTGCLEGRSARKKALSWKSLRRVYTEHPQMVRRTFCLESKGTEKTKGCEVDEATSLFKTATLPPGRWYASFVVQRNRDALSQFLSALPFSVPPFLMREGRARTQPVRHSNAVWVFFGANPATRALRGRPEHTDAVPHSGTWHLQVHGSKVWTIRPTTELLKVARFLRGVGEIKVKCDAGDVLCINTRLWRHRTHIPSGCGLSMSVARDIWLEGSRRASCDMANLVGQYATRPIPRGTVIFTEHDSPNLELQRSKRPNCAVRDADGTVVVVAKRRIEAGDWFCISESEDE</sequence>